<dbReference type="EMBL" id="JAPQKL010000001">
    <property type="protein sequence ID" value="KAJ5146007.1"/>
    <property type="molecule type" value="Genomic_DNA"/>
</dbReference>
<evidence type="ECO:0000313" key="2">
    <source>
        <dbReference type="Proteomes" id="UP001149079"/>
    </source>
</evidence>
<keyword evidence="2" id="KW-1185">Reference proteome</keyword>
<gene>
    <name evidence="1" type="ORF">N7515_000571</name>
</gene>
<dbReference type="Proteomes" id="UP001149079">
    <property type="component" value="Unassembled WGS sequence"/>
</dbReference>
<accession>A0A9W9LB76</accession>
<organism evidence="1 2">
    <name type="scientific">Penicillium bovifimosum</name>
    <dbReference type="NCBI Taxonomy" id="126998"/>
    <lineage>
        <taxon>Eukaryota</taxon>
        <taxon>Fungi</taxon>
        <taxon>Dikarya</taxon>
        <taxon>Ascomycota</taxon>
        <taxon>Pezizomycotina</taxon>
        <taxon>Eurotiomycetes</taxon>
        <taxon>Eurotiomycetidae</taxon>
        <taxon>Eurotiales</taxon>
        <taxon>Aspergillaceae</taxon>
        <taxon>Penicillium</taxon>
    </lineage>
</organism>
<evidence type="ECO:0000313" key="1">
    <source>
        <dbReference type="EMBL" id="KAJ5146007.1"/>
    </source>
</evidence>
<dbReference type="RefSeq" id="XP_056526481.1">
    <property type="nucleotide sequence ID" value="XM_056661315.1"/>
</dbReference>
<proteinExistence type="predicted"/>
<reference evidence="1" key="1">
    <citation type="submission" date="2022-11" db="EMBL/GenBank/DDBJ databases">
        <authorList>
            <person name="Petersen C."/>
        </authorList>
    </citation>
    <scope>NUCLEOTIDE SEQUENCE</scope>
    <source>
        <strain evidence="1">IBT 22155</strain>
    </source>
</reference>
<protein>
    <submittedName>
        <fullName evidence="1">Uncharacterized protein</fullName>
    </submittedName>
</protein>
<dbReference type="GeneID" id="81400485"/>
<reference evidence="1" key="2">
    <citation type="journal article" date="2023" name="IMA Fungus">
        <title>Comparative genomic study of the Penicillium genus elucidates a diverse pangenome and 15 lateral gene transfer events.</title>
        <authorList>
            <person name="Petersen C."/>
            <person name="Sorensen T."/>
            <person name="Nielsen M.R."/>
            <person name="Sondergaard T.E."/>
            <person name="Sorensen J.L."/>
            <person name="Fitzpatrick D.A."/>
            <person name="Frisvad J.C."/>
            <person name="Nielsen K.L."/>
        </authorList>
    </citation>
    <scope>NUCLEOTIDE SEQUENCE</scope>
    <source>
        <strain evidence="1">IBT 22155</strain>
    </source>
</reference>
<sequence>MHCQEATVRPQELIGTQEPHWVLPETAFLSNLKVVGLILQNSEQMNSAQGLLLVGLLSVKHDPVKQVNGALSRALYPGELKLLV</sequence>
<name>A0A9W9LB76_9EURO</name>
<dbReference type="AlphaFoldDB" id="A0A9W9LB76"/>
<comment type="caution">
    <text evidence="1">The sequence shown here is derived from an EMBL/GenBank/DDBJ whole genome shotgun (WGS) entry which is preliminary data.</text>
</comment>